<dbReference type="GO" id="GO:0042058">
    <property type="term" value="P:regulation of epidermal growth factor receptor signaling pathway"/>
    <property type="evidence" value="ECO:0007669"/>
    <property type="project" value="TreeGrafter"/>
</dbReference>
<feature type="compositionally biased region" description="Pro residues" evidence="1">
    <location>
        <begin position="278"/>
        <end position="309"/>
    </location>
</feature>
<comment type="caution">
    <text evidence="3">The sequence shown here is derived from an EMBL/GenBank/DDBJ whole genome shotgun (WGS) entry which is preliminary data.</text>
</comment>
<name>A0AA35TVF0_GEOBA</name>
<feature type="compositionally biased region" description="Pro residues" evidence="1">
    <location>
        <begin position="442"/>
        <end position="456"/>
    </location>
</feature>
<dbReference type="PANTHER" id="PTHR31547:SF1">
    <property type="entry name" value="MULTIVESICULAR BODY SUBUNIT 12B"/>
    <property type="match status" value="1"/>
</dbReference>
<dbReference type="Proteomes" id="UP001174909">
    <property type="component" value="Unassembled WGS sequence"/>
</dbReference>
<protein>
    <submittedName>
        <fullName evidence="3">Multivesicular body subunit 12B</fullName>
    </submittedName>
</protein>
<feature type="compositionally biased region" description="Polar residues" evidence="1">
    <location>
        <begin position="310"/>
        <end position="319"/>
    </location>
</feature>
<feature type="compositionally biased region" description="Pro residues" evidence="1">
    <location>
        <begin position="338"/>
        <end position="355"/>
    </location>
</feature>
<dbReference type="GO" id="GO:0019075">
    <property type="term" value="P:virus maturation"/>
    <property type="evidence" value="ECO:0007669"/>
    <property type="project" value="TreeGrafter"/>
</dbReference>
<dbReference type="EMBL" id="CASHTH010004125">
    <property type="protein sequence ID" value="CAI8053797.1"/>
    <property type="molecule type" value="Genomic_DNA"/>
</dbReference>
<dbReference type="InterPro" id="IPR040297">
    <property type="entry name" value="MVB12B"/>
</dbReference>
<evidence type="ECO:0000313" key="4">
    <source>
        <dbReference type="Proteomes" id="UP001174909"/>
    </source>
</evidence>
<dbReference type="InterPro" id="IPR023341">
    <property type="entry name" value="MABP"/>
</dbReference>
<dbReference type="Pfam" id="PF10240">
    <property type="entry name" value="DUF2464"/>
    <property type="match status" value="1"/>
</dbReference>
<feature type="region of interest" description="Disordered" evidence="1">
    <location>
        <begin position="181"/>
        <end position="464"/>
    </location>
</feature>
<dbReference type="AlphaFoldDB" id="A0AA35TVF0"/>
<dbReference type="GO" id="GO:0005770">
    <property type="term" value="C:late endosome"/>
    <property type="evidence" value="ECO:0007669"/>
    <property type="project" value="TreeGrafter"/>
</dbReference>
<dbReference type="PROSITE" id="PS51498">
    <property type="entry name" value="MABP"/>
    <property type="match status" value="1"/>
</dbReference>
<feature type="compositionally biased region" description="Low complexity" evidence="1">
    <location>
        <begin position="248"/>
        <end position="264"/>
    </location>
</feature>
<reference evidence="3" key="1">
    <citation type="submission" date="2023-03" db="EMBL/GenBank/DDBJ databases">
        <authorList>
            <person name="Steffen K."/>
            <person name="Cardenas P."/>
        </authorList>
    </citation>
    <scope>NUCLEOTIDE SEQUENCE</scope>
</reference>
<sequence length="464" mass="48994">DYITTPLWNALTLTFDHASSKHRVLCCSCRSFTDNMDEPVTDITFVSSKENCPEGYKIIESCPCGHEAQLWEKVLGGNTGERYLCFTKEEKDDMVIEDMYIPSRSAQYLYKGYKIVKETVEGDEPMYHKQLAVKKVPRTHASKIVADIIICRSRDNVSKMYKKLDKVNGLCICFRQDDIGGRNTPSPKHTRRATLAPSTSSAPALRQQRSGSLKIGDASKHMAGVTLNDQGPPSFRRGSGIPLRRSVSPLASHSQASPSHSPLPSSSPPHGEVATIPSTPPLTSSPPPPHGNLPSAPPPTNTHYPPPISTAPSSNTAHYSNYPPGATANPYSTQYAPQPYPPPPSSATYPPPAPSGVPYQATYPPPPSSGYGPPIGGGLGFGGLGGAPSGGYSSYPPPPGGSYGGYGAIAGSSFAAAPTAPGGQTGGPAPYNPYQSQQGHAPYPPPGSQQPPPAAPGPSYGFNF</sequence>
<evidence type="ECO:0000256" key="1">
    <source>
        <dbReference type="SAM" id="MobiDB-lite"/>
    </source>
</evidence>
<feature type="compositionally biased region" description="Low complexity" evidence="1">
    <location>
        <begin position="193"/>
        <end position="206"/>
    </location>
</feature>
<feature type="compositionally biased region" description="Gly residues" evidence="1">
    <location>
        <begin position="373"/>
        <end position="389"/>
    </location>
</feature>
<feature type="compositionally biased region" description="Low complexity" evidence="1">
    <location>
        <begin position="409"/>
        <end position="422"/>
    </location>
</feature>
<organism evidence="3 4">
    <name type="scientific">Geodia barretti</name>
    <name type="common">Barrett's horny sponge</name>
    <dbReference type="NCBI Taxonomy" id="519541"/>
    <lineage>
        <taxon>Eukaryota</taxon>
        <taxon>Metazoa</taxon>
        <taxon>Porifera</taxon>
        <taxon>Demospongiae</taxon>
        <taxon>Heteroscleromorpha</taxon>
        <taxon>Tetractinellida</taxon>
        <taxon>Astrophorina</taxon>
        <taxon>Geodiidae</taxon>
        <taxon>Geodia</taxon>
    </lineage>
</organism>
<evidence type="ECO:0000259" key="2">
    <source>
        <dbReference type="PROSITE" id="PS51498"/>
    </source>
</evidence>
<dbReference type="PANTHER" id="PTHR31547">
    <property type="entry name" value="MULTIVESICULAR BODY SUBUNIT 12B"/>
    <property type="match status" value="1"/>
</dbReference>
<keyword evidence="4" id="KW-1185">Reference proteome</keyword>
<proteinExistence type="predicted"/>
<dbReference type="InterPro" id="IPR018798">
    <property type="entry name" value="MVB12A/B"/>
</dbReference>
<gene>
    <name evidence="3" type="ORF">GBAR_LOCUS29393</name>
</gene>
<feature type="non-terminal residue" evidence="3">
    <location>
        <position position="464"/>
    </location>
</feature>
<dbReference type="Gene3D" id="2.100.10.50">
    <property type="match status" value="1"/>
</dbReference>
<accession>A0AA35TVF0</accession>
<dbReference type="GO" id="GO:0000813">
    <property type="term" value="C:ESCRT I complex"/>
    <property type="evidence" value="ECO:0007669"/>
    <property type="project" value="InterPro"/>
</dbReference>
<dbReference type="GO" id="GO:0046755">
    <property type="term" value="P:viral budding"/>
    <property type="evidence" value="ECO:0007669"/>
    <property type="project" value="TreeGrafter"/>
</dbReference>
<evidence type="ECO:0000313" key="3">
    <source>
        <dbReference type="EMBL" id="CAI8053797.1"/>
    </source>
</evidence>
<feature type="domain" description="MABP" evidence="2">
    <location>
        <begin position="37"/>
        <end position="178"/>
    </location>
</feature>